<protein>
    <submittedName>
        <fullName evidence="1">Uncharacterized protein</fullName>
    </submittedName>
</protein>
<organism evidence="1 2">
    <name type="scientific">Colocasia esculenta</name>
    <name type="common">Wild taro</name>
    <name type="synonym">Arum esculentum</name>
    <dbReference type="NCBI Taxonomy" id="4460"/>
    <lineage>
        <taxon>Eukaryota</taxon>
        <taxon>Viridiplantae</taxon>
        <taxon>Streptophyta</taxon>
        <taxon>Embryophyta</taxon>
        <taxon>Tracheophyta</taxon>
        <taxon>Spermatophyta</taxon>
        <taxon>Magnoliopsida</taxon>
        <taxon>Liliopsida</taxon>
        <taxon>Araceae</taxon>
        <taxon>Aroideae</taxon>
        <taxon>Colocasieae</taxon>
        <taxon>Colocasia</taxon>
    </lineage>
</organism>
<proteinExistence type="predicted"/>
<evidence type="ECO:0000313" key="2">
    <source>
        <dbReference type="Proteomes" id="UP000652761"/>
    </source>
</evidence>
<reference evidence="1" key="1">
    <citation type="submission" date="2017-07" db="EMBL/GenBank/DDBJ databases">
        <title>Taro Niue Genome Assembly and Annotation.</title>
        <authorList>
            <person name="Atibalentja N."/>
            <person name="Keating K."/>
            <person name="Fields C.J."/>
        </authorList>
    </citation>
    <scope>NUCLEOTIDE SEQUENCE</scope>
    <source>
        <strain evidence="1">Niue_2</strain>
        <tissue evidence="1">Leaf</tissue>
    </source>
</reference>
<dbReference type="AlphaFoldDB" id="A0A843XG97"/>
<dbReference type="EMBL" id="NMUH01008249">
    <property type="protein sequence ID" value="MQM18519.1"/>
    <property type="molecule type" value="Genomic_DNA"/>
</dbReference>
<keyword evidence="2" id="KW-1185">Reference proteome</keyword>
<dbReference type="PANTHER" id="PTHR34676">
    <property type="entry name" value="DUF4219 DOMAIN-CONTAINING PROTEIN-RELATED"/>
    <property type="match status" value="1"/>
</dbReference>
<name>A0A843XG97_COLES</name>
<gene>
    <name evidence="1" type="ORF">Taro_051513</name>
</gene>
<sequence>DLYPAVGLYTIFLFLCEEKASGVLVDFVHLWDFRSTYPNWTHEIPVSINLAVALEESVAILSLKLYHSTPMPLVRELLGEEKAPVHPLCLPLCLPANPSWLYLLEPRMVQPEGPHSQPQAERLDLVGEMLPAENKDSFLPARQKGSYLTCLDVSRKHGSRARPPLFDGEDYNYWKTRMEFFLRGYNYQLWTIIEEGDLIVLNLREEWIDNDRKLLSQNCKTKNLICCALTRSEFNMISVCKSTKEMWDKLKLTYEGTDKVNETRIDILVTQYEKFQMLTGETITQMYRRFTDITNGLAGLGKMYNTGDMGQSLKT</sequence>
<dbReference type="Pfam" id="PF14223">
    <property type="entry name" value="Retrotran_gag_2"/>
    <property type="match status" value="1"/>
</dbReference>
<comment type="caution">
    <text evidence="1">The sequence shown here is derived from an EMBL/GenBank/DDBJ whole genome shotgun (WGS) entry which is preliminary data.</text>
</comment>
<evidence type="ECO:0000313" key="1">
    <source>
        <dbReference type="EMBL" id="MQM18519.1"/>
    </source>
</evidence>
<accession>A0A843XG97</accession>
<dbReference type="Proteomes" id="UP000652761">
    <property type="component" value="Unassembled WGS sequence"/>
</dbReference>
<dbReference type="PANTHER" id="PTHR34676:SF17">
    <property type="entry name" value="OS06G0684500 PROTEIN"/>
    <property type="match status" value="1"/>
</dbReference>
<feature type="non-terminal residue" evidence="1">
    <location>
        <position position="1"/>
    </location>
</feature>